<dbReference type="Proteomes" id="UP000026961">
    <property type="component" value="Chromosome 3"/>
</dbReference>
<accession>A0A0D9ZAI1</accession>
<dbReference type="AlphaFoldDB" id="A0A0D9ZAI1"/>
<proteinExistence type="predicted"/>
<organism evidence="2">
    <name type="scientific">Oryza glumipatula</name>
    <dbReference type="NCBI Taxonomy" id="40148"/>
    <lineage>
        <taxon>Eukaryota</taxon>
        <taxon>Viridiplantae</taxon>
        <taxon>Streptophyta</taxon>
        <taxon>Embryophyta</taxon>
        <taxon>Tracheophyta</taxon>
        <taxon>Spermatophyta</taxon>
        <taxon>Magnoliopsida</taxon>
        <taxon>Liliopsida</taxon>
        <taxon>Poales</taxon>
        <taxon>Poaceae</taxon>
        <taxon>BOP clade</taxon>
        <taxon>Oryzoideae</taxon>
        <taxon>Oryzeae</taxon>
        <taxon>Oryzinae</taxon>
        <taxon>Oryza</taxon>
    </lineage>
</organism>
<dbReference type="Gramene" id="OGLUM03G26760.1">
    <property type="protein sequence ID" value="OGLUM03G26760.1"/>
    <property type="gene ID" value="OGLUM03G26760"/>
</dbReference>
<evidence type="ECO:0000313" key="3">
    <source>
        <dbReference type="Proteomes" id="UP000026961"/>
    </source>
</evidence>
<reference evidence="2" key="1">
    <citation type="submission" date="2015-04" db="UniProtKB">
        <authorList>
            <consortium name="EnsemblPlants"/>
        </authorList>
    </citation>
    <scope>IDENTIFICATION</scope>
</reference>
<keyword evidence="3" id="KW-1185">Reference proteome</keyword>
<protein>
    <submittedName>
        <fullName evidence="2">Uncharacterized protein</fullName>
    </submittedName>
</protein>
<feature type="compositionally biased region" description="Acidic residues" evidence="1">
    <location>
        <begin position="114"/>
        <end position="126"/>
    </location>
</feature>
<evidence type="ECO:0000313" key="2">
    <source>
        <dbReference type="EnsemblPlants" id="OGLUM03G26760.1"/>
    </source>
</evidence>
<dbReference type="EnsemblPlants" id="OGLUM03G26760.1">
    <property type="protein sequence ID" value="OGLUM03G26760.1"/>
    <property type="gene ID" value="OGLUM03G26760"/>
</dbReference>
<feature type="region of interest" description="Disordered" evidence="1">
    <location>
        <begin position="107"/>
        <end position="126"/>
    </location>
</feature>
<dbReference type="HOGENOM" id="CLU_941285_0_0_1"/>
<reference evidence="2" key="2">
    <citation type="submission" date="2018-05" db="EMBL/GenBank/DDBJ databases">
        <title>OgluRS3 (Oryza glumaepatula Reference Sequence Version 3).</title>
        <authorList>
            <person name="Zhang J."/>
            <person name="Kudrna D."/>
            <person name="Lee S."/>
            <person name="Talag J."/>
            <person name="Welchert J."/>
            <person name="Wing R.A."/>
        </authorList>
    </citation>
    <scope>NUCLEOTIDE SEQUENCE [LARGE SCALE GENOMIC DNA]</scope>
</reference>
<name>A0A0D9ZAI1_9ORYZ</name>
<evidence type="ECO:0000256" key="1">
    <source>
        <dbReference type="SAM" id="MobiDB-lite"/>
    </source>
</evidence>
<sequence>MANFRVYYGDGDIMSNEMGVDLSNFSQCTLYHPNPDNLTMPEVWYWLTFSFSLDPQVYSVNSLHIEQVEQTELPSMVQQHATGEANEGEEINATVDEIERVDRHAREDEANLAQEEDEEADDDEYEVQPVPASWNREDLGYIGENELHDTNIFRASRKIIAGSTAVIPSIPHTSTTDQWQGGFVRFTGSSQMVPPMHTEAGSSQFQGAFSGVPQVNMPVFSTGMNDQWQGAPTYNTGLHLQGMYQMSINENTQPQGPSFLEMLGHGDWLFSQPPIMQPQTIGIYNPEQIMGYAGST</sequence>